<reference evidence="6" key="1">
    <citation type="submission" date="2021-07" db="EMBL/GenBank/DDBJ databases">
        <title>Draft genome of Mortierella alpina, strain LL118, isolated from an aspen leaf litter sample.</title>
        <authorList>
            <person name="Yang S."/>
            <person name="Vinatzer B.A."/>
        </authorList>
    </citation>
    <scope>NUCLEOTIDE SEQUENCE</scope>
    <source>
        <strain evidence="6">LL118</strain>
    </source>
</reference>
<evidence type="ECO:0000313" key="7">
    <source>
        <dbReference type="Proteomes" id="UP000717515"/>
    </source>
</evidence>
<dbReference type="GO" id="GO:0046872">
    <property type="term" value="F:metal ion binding"/>
    <property type="evidence" value="ECO:0007669"/>
    <property type="project" value="UniProtKB-KW"/>
</dbReference>
<dbReference type="EC" id="2.1.1.-" evidence="5"/>
<sequence>MSDEWWAPQGPFKMLHLMNPTRVRYIRNRLEASGTLTSALNNVRLPAGADQDLTKSRGRFPLQGLRILDVGCGGGLLAEALARLGAQVTGLDASIENVQMARIHAKKDPLLNGGAPGSLEYRHQTAEQLLEQGQQFDVVCSMEVIEHVENPAGFLKVLGELVKPNGDLILSTISRTPMSYFLTILCAEHLMRMVPVGTHHWSKFITPDELQTGVQDLAKCQVLNIQGIGFNPLSGQWELTKSRDGTDTEAGGLLSLIGGPVAEGANYMLAAKKPMAA</sequence>
<comment type="similarity">
    <text evidence="5">Belongs to the class I-like SAM-binding methyltransferase superfamily. UbiG/COQ3 family.</text>
</comment>
<feature type="binding site" evidence="5">
    <location>
        <position position="146"/>
    </location>
    <ligand>
        <name>Mg(2+)</name>
        <dbReference type="ChEBI" id="CHEBI:18420"/>
    </ligand>
</feature>
<keyword evidence="5" id="KW-0479">Metal-binding</keyword>
<feature type="binding site" evidence="5">
    <location>
        <position position="22"/>
    </location>
    <ligand>
        <name>S-adenosyl-L-methionine</name>
        <dbReference type="ChEBI" id="CHEBI:59789"/>
    </ligand>
</feature>
<keyword evidence="4 5" id="KW-0949">S-adenosyl-L-methionine</keyword>
<dbReference type="CDD" id="cd02440">
    <property type="entry name" value="AdoMet_MTases"/>
    <property type="match status" value="1"/>
</dbReference>
<comment type="function">
    <text evidence="5">O-methyltransferase required for two non-consecutive steps during ubiquinone biosynthesis. Catalyzes the 2 O-methylation of 3,4-dihydroxy-5-(all-trans-polyprenyl)benzoic acid into 4-hydroxy-3-methoxy-5-(all-trans-polyprenyl)benzoic acid. Also catalyzes the last step of ubiquinone biosynthesis by mediating methylation of 3-demethylubiquinone into ubiquinone. Also able to mediate the methylation of 3-demethylubiquinol into ubiquinol.</text>
</comment>
<comment type="subunit">
    <text evidence="5">Component of a multi-subunit COQ enzyme complex, composed of at least COQ3, COQ4, COQ5, COQ6, COQ7 and COQ9.</text>
</comment>
<dbReference type="Pfam" id="PF13489">
    <property type="entry name" value="Methyltransf_23"/>
    <property type="match status" value="1"/>
</dbReference>
<evidence type="ECO:0000256" key="1">
    <source>
        <dbReference type="ARBA" id="ARBA00022603"/>
    </source>
</evidence>
<comment type="catalytic activity">
    <reaction evidence="5">
        <text>a 3,4-dihydroxy-5-(all-trans-polyprenyl)benzoate + S-adenosyl-L-methionine = a 4-hydroxy-3-methoxy-5-(all-trans-polyprenyl)benzoate + S-adenosyl-L-homocysteine + H(+)</text>
        <dbReference type="Rhea" id="RHEA:44452"/>
        <dbReference type="Rhea" id="RHEA-COMP:10930"/>
        <dbReference type="Rhea" id="RHEA-COMP:10931"/>
        <dbReference type="ChEBI" id="CHEBI:15378"/>
        <dbReference type="ChEBI" id="CHEBI:57856"/>
        <dbReference type="ChEBI" id="CHEBI:59789"/>
        <dbReference type="ChEBI" id="CHEBI:64694"/>
        <dbReference type="ChEBI" id="CHEBI:84443"/>
        <dbReference type="EC" id="2.1.1.114"/>
    </reaction>
</comment>
<name>A0A9P8I926_MORAP</name>
<evidence type="ECO:0000256" key="5">
    <source>
        <dbReference type="HAMAP-Rule" id="MF_03190"/>
    </source>
</evidence>
<comment type="catalytic activity">
    <reaction evidence="5">
        <text>a 3-demethylubiquinone + S-adenosyl-L-methionine = a ubiquinone + S-adenosyl-L-homocysteine</text>
        <dbReference type="Rhea" id="RHEA:81215"/>
        <dbReference type="Rhea" id="RHEA-COMP:9565"/>
        <dbReference type="Rhea" id="RHEA-COMP:19654"/>
        <dbReference type="ChEBI" id="CHEBI:16389"/>
        <dbReference type="ChEBI" id="CHEBI:57856"/>
        <dbReference type="ChEBI" id="CHEBI:59789"/>
        <dbReference type="ChEBI" id="CHEBI:231825"/>
    </reaction>
</comment>
<dbReference type="NCBIfam" id="TIGR01983">
    <property type="entry name" value="UbiG"/>
    <property type="match status" value="1"/>
</dbReference>
<comment type="caution">
    <text evidence="6">The sequence shown here is derived from an EMBL/GenBank/DDBJ whole genome shotgun (WGS) entry which is preliminary data.</text>
</comment>
<dbReference type="GO" id="GO:0032259">
    <property type="term" value="P:methylation"/>
    <property type="evidence" value="ECO:0007669"/>
    <property type="project" value="UniProtKB-KW"/>
</dbReference>
<accession>A0A9P8I926</accession>
<evidence type="ECO:0000256" key="2">
    <source>
        <dbReference type="ARBA" id="ARBA00022679"/>
    </source>
</evidence>
<feature type="binding site" evidence="5">
    <location>
        <position position="92"/>
    </location>
    <ligand>
        <name>S-adenosyl-L-methionine</name>
        <dbReference type="ChEBI" id="CHEBI:59789"/>
    </ligand>
</feature>
<protein>
    <recommendedName>
        <fullName evidence="5">Ubiquinone biosynthesis O-methyltransferase, mitochondrial</fullName>
    </recommendedName>
    <alternativeName>
        <fullName evidence="5">3-demethylubiquinol 3-O-methyltransferase</fullName>
        <ecNumber evidence="5">2.1.1.64</ecNumber>
    </alternativeName>
    <alternativeName>
        <fullName evidence="5">3-demethylubiquinone 3-O-methyltransferase</fullName>
        <ecNumber evidence="5">2.1.1.-</ecNumber>
    </alternativeName>
    <alternativeName>
        <fullName evidence="5">Polyprenyldihydroxybenzoate methyltransferase</fullName>
        <ecNumber evidence="5">2.1.1.114</ecNumber>
    </alternativeName>
</protein>
<keyword evidence="5" id="KW-0472">Membrane</keyword>
<dbReference type="GO" id="GO:0061542">
    <property type="term" value="F:3-demethylubiquinol 3-O-methyltransferase activity"/>
    <property type="evidence" value="ECO:0007669"/>
    <property type="project" value="UniProtKB-UniRule"/>
</dbReference>
<feature type="binding site" evidence="5">
    <location>
        <position position="142"/>
    </location>
    <ligand>
        <name>S-adenosyl-L-methionine</name>
        <dbReference type="ChEBI" id="CHEBI:59789"/>
    </ligand>
</feature>
<proteinExistence type="inferred from homology"/>
<organism evidence="6 7">
    <name type="scientific">Mortierella alpina</name>
    <name type="common">Oleaginous fungus</name>
    <name type="synonym">Mortierella renispora</name>
    <dbReference type="NCBI Taxonomy" id="64518"/>
    <lineage>
        <taxon>Eukaryota</taxon>
        <taxon>Fungi</taxon>
        <taxon>Fungi incertae sedis</taxon>
        <taxon>Mucoromycota</taxon>
        <taxon>Mortierellomycotina</taxon>
        <taxon>Mortierellomycetes</taxon>
        <taxon>Mortierellales</taxon>
        <taxon>Mortierellaceae</taxon>
        <taxon>Mortierella</taxon>
    </lineage>
</organism>
<dbReference type="HAMAP" id="MF_00472">
    <property type="entry name" value="UbiG"/>
    <property type="match status" value="1"/>
</dbReference>
<dbReference type="EC" id="2.1.1.114" evidence="5"/>
<dbReference type="AlphaFoldDB" id="A0A9P8I926"/>
<dbReference type="InterPro" id="IPR010233">
    <property type="entry name" value="UbiG_MeTrfase"/>
</dbReference>
<dbReference type="PANTHER" id="PTHR43464">
    <property type="entry name" value="METHYLTRANSFERASE"/>
    <property type="match status" value="1"/>
</dbReference>
<evidence type="ECO:0000313" key="6">
    <source>
        <dbReference type="EMBL" id="KAG9327378.1"/>
    </source>
</evidence>
<dbReference type="Gene3D" id="3.40.50.150">
    <property type="entry name" value="Vaccinia Virus protein VP39"/>
    <property type="match status" value="1"/>
</dbReference>
<feature type="binding site" evidence="5">
    <location>
        <position position="147"/>
    </location>
    <ligand>
        <name>Mg(2+)</name>
        <dbReference type="ChEBI" id="CHEBI:18420"/>
    </ligand>
</feature>
<evidence type="ECO:0000256" key="3">
    <source>
        <dbReference type="ARBA" id="ARBA00022688"/>
    </source>
</evidence>
<dbReference type="GO" id="GO:0010420">
    <property type="term" value="F:polyprenyldihydroxybenzoate methyltransferase activity"/>
    <property type="evidence" value="ECO:0007669"/>
    <property type="project" value="UniProtKB-UniRule"/>
</dbReference>
<comment type="cofactor">
    <cofactor evidence="5">
        <name>Mg(2+)</name>
        <dbReference type="ChEBI" id="CHEBI:18420"/>
    </cofactor>
</comment>
<feature type="binding site" evidence="5">
    <location>
        <position position="71"/>
    </location>
    <ligand>
        <name>S-adenosyl-L-methionine</name>
        <dbReference type="ChEBI" id="CHEBI:59789"/>
    </ligand>
</feature>
<keyword evidence="5" id="KW-0999">Mitochondrion inner membrane</keyword>
<comment type="catalytic activity">
    <reaction evidence="5">
        <text>a 3-demethylubiquinol + S-adenosyl-L-methionine = a ubiquinol + S-adenosyl-L-homocysteine + H(+)</text>
        <dbReference type="Rhea" id="RHEA:44380"/>
        <dbReference type="Rhea" id="RHEA-COMP:9566"/>
        <dbReference type="Rhea" id="RHEA-COMP:10914"/>
        <dbReference type="ChEBI" id="CHEBI:15378"/>
        <dbReference type="ChEBI" id="CHEBI:17976"/>
        <dbReference type="ChEBI" id="CHEBI:57856"/>
        <dbReference type="ChEBI" id="CHEBI:59789"/>
        <dbReference type="ChEBI" id="CHEBI:84422"/>
        <dbReference type="EC" id="2.1.1.64"/>
    </reaction>
</comment>
<gene>
    <name evidence="5" type="primary">COQ3</name>
    <name evidence="6" type="ORF">KVV02_005954</name>
</gene>
<keyword evidence="5" id="KW-0496">Mitochondrion</keyword>
<keyword evidence="3 5" id="KW-0831">Ubiquinone biosynthesis</keyword>
<dbReference type="GO" id="GO:0031314">
    <property type="term" value="C:extrinsic component of mitochondrial inner membrane"/>
    <property type="evidence" value="ECO:0007669"/>
    <property type="project" value="UniProtKB-UniRule"/>
</dbReference>
<dbReference type="EMBL" id="JAIFTL010000005">
    <property type="protein sequence ID" value="KAG9327378.1"/>
    <property type="molecule type" value="Genomic_DNA"/>
</dbReference>
<dbReference type="PANTHER" id="PTHR43464:SF19">
    <property type="entry name" value="UBIQUINONE BIOSYNTHESIS O-METHYLTRANSFERASE, MITOCHONDRIAL"/>
    <property type="match status" value="1"/>
</dbReference>
<evidence type="ECO:0000256" key="4">
    <source>
        <dbReference type="ARBA" id="ARBA00022691"/>
    </source>
</evidence>
<keyword evidence="5" id="KW-0460">Magnesium</keyword>
<dbReference type="InterPro" id="IPR029063">
    <property type="entry name" value="SAM-dependent_MTases_sf"/>
</dbReference>
<comment type="subcellular location">
    <subcellularLocation>
        <location evidence="5">Mitochondrion inner membrane</location>
        <topology evidence="5">Peripheral membrane protein</topology>
        <orientation evidence="5">Matrix side</orientation>
    </subcellularLocation>
</comment>
<dbReference type="EC" id="2.1.1.64" evidence="5"/>
<comment type="pathway">
    <text evidence="5">Cofactor biosynthesis; ubiquinone biosynthesis.</text>
</comment>
<feature type="binding site" evidence="5">
    <location>
        <position position="143"/>
    </location>
    <ligand>
        <name>Mg(2+)</name>
        <dbReference type="ChEBI" id="CHEBI:18420"/>
    </ligand>
</feature>
<dbReference type="SUPFAM" id="SSF53335">
    <property type="entry name" value="S-adenosyl-L-methionine-dependent methyltransferases"/>
    <property type="match status" value="1"/>
</dbReference>
<keyword evidence="1 5" id="KW-0489">Methyltransferase</keyword>
<keyword evidence="2 5" id="KW-0808">Transferase</keyword>
<dbReference type="Proteomes" id="UP000717515">
    <property type="component" value="Unassembled WGS sequence"/>
</dbReference>